<dbReference type="Proteomes" id="UP001275315">
    <property type="component" value="Unassembled WGS sequence"/>
</dbReference>
<dbReference type="RefSeq" id="WP_320379409.1">
    <property type="nucleotide sequence ID" value="NZ_JAWDIQ010000001.1"/>
</dbReference>
<evidence type="ECO:0000313" key="3">
    <source>
        <dbReference type="Proteomes" id="UP001275315"/>
    </source>
</evidence>
<evidence type="ECO:0000259" key="1">
    <source>
        <dbReference type="Pfam" id="PF13750"/>
    </source>
</evidence>
<comment type="caution">
    <text evidence="2">The sequence shown here is derived from an EMBL/GenBank/DDBJ whole genome shotgun (WGS) entry which is preliminary data.</text>
</comment>
<gene>
    <name evidence="2" type="ORF">RWD45_09185</name>
</gene>
<accession>A0ABU5CQP4</accession>
<dbReference type="Pfam" id="PF13750">
    <property type="entry name" value="Big_3_3"/>
    <property type="match status" value="1"/>
</dbReference>
<dbReference type="Gene3D" id="2.60.40.10">
    <property type="entry name" value="Immunoglobulins"/>
    <property type="match status" value="3"/>
</dbReference>
<keyword evidence="3" id="KW-1185">Reference proteome</keyword>
<protein>
    <submittedName>
        <fullName evidence="2">Ig-like domain-containing protein</fullName>
    </submittedName>
</protein>
<name>A0ABU5CQP4_9BACI</name>
<organism evidence="2 3">
    <name type="scientific">Paracerasibacillus soli</name>
    <dbReference type="NCBI Taxonomy" id="480284"/>
    <lineage>
        <taxon>Bacteria</taxon>
        <taxon>Bacillati</taxon>
        <taxon>Bacillota</taxon>
        <taxon>Bacilli</taxon>
        <taxon>Bacillales</taxon>
        <taxon>Bacillaceae</taxon>
        <taxon>Paracerasibacillus</taxon>
    </lineage>
</organism>
<feature type="domain" description="Ig-like" evidence="1">
    <location>
        <begin position="178"/>
        <end position="307"/>
    </location>
</feature>
<dbReference type="InterPro" id="IPR013783">
    <property type="entry name" value="Ig-like_fold"/>
</dbReference>
<proteinExistence type="predicted"/>
<sequence>MSFTVDNIAPEMSISSISRYNNEAKTVKVTVNEHNYAKNKVDIQIKRENPDGTIQNYSPSWKNEGTTTTLDIPFTDDALYHIVVNATDDAGNKAKEKSATFTIDTIKPKLSIQGVENTNEVKHYNESKDVTFKVTDTNIDKEKTVLIVKRLNRGTGKMENVNVGKLAFTKTKAELKYRFSQEGLYTVELHATDKARNQAEPVKITFVIDKTAPVLSIDNVTDHAYYPANRIVAVNVQETNFKSNDVTFTVTKDGVDITNEVEGSARNASWANEKSNAKLTYNFKEDGTYTISIQAQDLAGNKAKSQQKSFTIDKTNPVIDISVLRKGSTITRINLFMSRLKMLTLKRIQSESSKMENPTRLGDFLLRIINIRILWHL</sequence>
<evidence type="ECO:0000313" key="2">
    <source>
        <dbReference type="EMBL" id="MDY0408696.1"/>
    </source>
</evidence>
<reference evidence="2 3" key="1">
    <citation type="submission" date="2023-10" db="EMBL/GenBank/DDBJ databases">
        <title>Virgibacillus soli CC-YMP-6 genome.</title>
        <authorList>
            <person name="Miliotis G."/>
            <person name="Sengupta P."/>
            <person name="Hameed A."/>
            <person name="Chuvochina M."/>
            <person name="Mcdonagh F."/>
            <person name="Simpson A.C."/>
            <person name="Singh N.K."/>
            <person name="Rekha P.D."/>
            <person name="Raman K."/>
            <person name="Hugenholtz P."/>
            <person name="Venkateswaran K."/>
        </authorList>
    </citation>
    <scope>NUCLEOTIDE SEQUENCE [LARGE SCALE GENOMIC DNA]</scope>
    <source>
        <strain evidence="2 3">CC-YMP-6</strain>
    </source>
</reference>
<dbReference type="InterPro" id="IPR022038">
    <property type="entry name" value="Ig-like_bact"/>
</dbReference>
<dbReference type="EMBL" id="JAWDIQ010000001">
    <property type="protein sequence ID" value="MDY0408696.1"/>
    <property type="molecule type" value="Genomic_DNA"/>
</dbReference>